<evidence type="ECO:0000256" key="2">
    <source>
        <dbReference type="ARBA" id="ARBA00022703"/>
    </source>
</evidence>
<dbReference type="InterPro" id="IPR001680">
    <property type="entry name" value="WD40_rpt"/>
</dbReference>
<sequence>MEIDSQQNILSTALIIHHDIIVQDIQGDVIMILFENKVLTKSEYQEIKSENNPVKEASRLLKLLSLKGVNDITEFLNYLSIYYSWIADSIKKSIPNAYITELQNILTAGEIPQLSTRHVSRTEHVQTLKKLLINLKENNFVVVNGMTGCGKSSLVVEVLNDPIITIQYLQGYVQWIHVGQENPSDIACIQTELLNRLNEQEQPISPPLNIDYEATRKTLRNLWKQKKINGLLVLDDVSSSQIVKYLDIGCKILITTHDISIMDDIIDTRVKYVKVNEGFQEKETLTLFSKCLNIDYKSLPHNASVLHKICKGFPLTISLIGAQLETHQEETINNKDRWTFYLEELTDKTSEPFRHTQRSYNQIKSLERAIEMCIKSLPDYLQKKYQDFSLFVYDLNIKPEVLSVLWNLKKIEVEDIMLELTRKNLVVRVWNQPLNSYVYSIHDLLLKNLKKNTNYHESKALHKKLIECYRVNCNGQFANLPKNDNYIFLYFGYHLKNADMLGEFSQWFLNLKFLESKICVTGPADVLADLRKYRKYIAVRNVYEGYINEIENFIKRIGPNLYQTKCDIVQLGLQEPETSFVYNESYKIAKTCWNSYFYYNIRASQNFHPEPHISIVRENIATAIFGKNYDEVIYGTTNGIIKVWNLMSHKCLHTFNGHSKKVTHLVTNKLKNQFLSTSDDSTICIWNMYNSNEFSDSESLTPPPQVRQEHWQNVFHQNNQRSTDISDCVFVLKQNTAPVIFAQFSPDNKYVVSCSTDKTLKIWRLKDVTIPIPCSINLISIAYRCYFLRNDFILFLTQSEAGKSGLYGCEWPFKHHTGLKYPKEKVLSFFPISCTDGDDKLVVMSQNKIACYQLWTDDQNLKELMEYPQPIGYQNYKMFSILDRYPGKINNNGYIAIGLSNNTIQICDLSNGYNFLHLNNPVQGILNLDWYWSTEDQNNWLLCAAEDRSIRLWCINEIENYTCAYQANTKHQSSNGVEHLCKNEVISLQDYKLITGKQNLCYTFKQNFDAVWLDNNSILIAAATKCRTLKILLEGLDQWSLIDNRVSAFKIVNSNRKIDQTMILVACVDYSVHMLSHQTSKHLFDSVNEVEEMYACYEYDTLTLGCLLKYQTYQENYEQIIEIWVNNVKSSGIYVKKPVIDCYMFHERAIVLHNFNQILVTDVPAIQGKVKFNMNCLRINGSSLLDHANLAVVENGNNLNIYQLNSDDDTLSLKEQYEIQFNEYELISISISHEKDLIVLGGKKDIVLIDRKLNLTKQFTIDPNVNNIQSMVWSLDDTCLAIKDDNHIISYDIKSGKKIASIRLTADKFAVDHTLKTFIAVNTAGQLVMLKLFSNVELN</sequence>
<dbReference type="InterPro" id="IPR002182">
    <property type="entry name" value="NB-ARC"/>
</dbReference>
<evidence type="ECO:0000313" key="7">
    <source>
        <dbReference type="Proteomes" id="UP000325440"/>
    </source>
</evidence>
<dbReference type="Gene3D" id="2.130.10.10">
    <property type="entry name" value="YVTN repeat-like/Quinoprotein amine dehydrogenase"/>
    <property type="match status" value="3"/>
</dbReference>
<dbReference type="SMART" id="SM00320">
    <property type="entry name" value="WD40"/>
    <property type="match status" value="5"/>
</dbReference>
<reference evidence="6 7" key="1">
    <citation type="submission" date="2019-08" db="EMBL/GenBank/DDBJ databases">
        <authorList>
            <person name="Alioto T."/>
            <person name="Alioto T."/>
            <person name="Gomez Garrido J."/>
        </authorList>
    </citation>
    <scope>NUCLEOTIDE SEQUENCE [LARGE SCALE GENOMIC DNA]</scope>
</reference>
<dbReference type="InterPro" id="IPR015943">
    <property type="entry name" value="WD40/YVTN_repeat-like_dom_sf"/>
</dbReference>
<dbReference type="Gene3D" id="3.40.50.300">
    <property type="entry name" value="P-loop containing nucleotide triphosphate hydrolases"/>
    <property type="match status" value="1"/>
</dbReference>
<dbReference type="InterPro" id="IPR024977">
    <property type="entry name" value="Apc4-like_WD40_dom"/>
</dbReference>
<dbReference type="InterPro" id="IPR041452">
    <property type="entry name" value="APAF1_C"/>
</dbReference>
<dbReference type="OrthoDB" id="1357022at2759"/>
<evidence type="ECO:0000256" key="3">
    <source>
        <dbReference type="ARBA" id="ARBA00022737"/>
    </source>
</evidence>
<dbReference type="PROSITE" id="PS50209">
    <property type="entry name" value="CARD"/>
    <property type="match status" value="1"/>
</dbReference>
<evidence type="ECO:0000256" key="1">
    <source>
        <dbReference type="ARBA" id="ARBA00022574"/>
    </source>
</evidence>
<dbReference type="PROSITE" id="PS50294">
    <property type="entry name" value="WD_REPEATS_REGION"/>
    <property type="match status" value="2"/>
</dbReference>
<dbReference type="GO" id="GO:0042981">
    <property type="term" value="P:regulation of apoptotic process"/>
    <property type="evidence" value="ECO:0007669"/>
    <property type="project" value="InterPro"/>
</dbReference>
<dbReference type="GO" id="GO:0043531">
    <property type="term" value="F:ADP binding"/>
    <property type="evidence" value="ECO:0007669"/>
    <property type="project" value="InterPro"/>
</dbReference>
<dbReference type="GO" id="GO:0005829">
    <property type="term" value="C:cytosol"/>
    <property type="evidence" value="ECO:0007669"/>
    <property type="project" value="UniProtKB-ARBA"/>
</dbReference>
<dbReference type="Pfam" id="PF17908">
    <property type="entry name" value="APAF1_C"/>
    <property type="match status" value="1"/>
</dbReference>
<dbReference type="InterPro" id="IPR042197">
    <property type="entry name" value="Apaf_helical"/>
</dbReference>
<keyword evidence="2" id="KW-0053">Apoptosis</keyword>
<dbReference type="InterPro" id="IPR036388">
    <property type="entry name" value="WH-like_DNA-bd_sf"/>
</dbReference>
<dbReference type="Pfam" id="PF00400">
    <property type="entry name" value="WD40"/>
    <property type="match status" value="2"/>
</dbReference>
<protein>
    <submittedName>
        <fullName evidence="6">WD40-repeat-containing domain,Anaphase-promoting complex subunit 4, WD40 domain,NB-ARC,WD40/YVTN repeat</fullName>
    </submittedName>
</protein>
<dbReference type="PANTHER" id="PTHR22845">
    <property type="entry name" value="APOPTOTIC PROTEASE-ACTIVATING FACTOR 1"/>
    <property type="match status" value="1"/>
</dbReference>
<dbReference type="SUPFAM" id="SSF69322">
    <property type="entry name" value="Tricorn protease domain 2"/>
    <property type="match status" value="1"/>
</dbReference>
<dbReference type="Pfam" id="PF21296">
    <property type="entry name" value="WHD_APAF1"/>
    <property type="match status" value="1"/>
</dbReference>
<organism evidence="6 7">
    <name type="scientific">Cinara cedri</name>
    <dbReference type="NCBI Taxonomy" id="506608"/>
    <lineage>
        <taxon>Eukaryota</taxon>
        <taxon>Metazoa</taxon>
        <taxon>Ecdysozoa</taxon>
        <taxon>Arthropoda</taxon>
        <taxon>Hexapoda</taxon>
        <taxon>Insecta</taxon>
        <taxon>Pterygota</taxon>
        <taxon>Neoptera</taxon>
        <taxon>Paraneoptera</taxon>
        <taxon>Hemiptera</taxon>
        <taxon>Sternorrhyncha</taxon>
        <taxon>Aphidomorpha</taxon>
        <taxon>Aphidoidea</taxon>
        <taxon>Aphididae</taxon>
        <taxon>Lachninae</taxon>
        <taxon>Cinara</taxon>
    </lineage>
</organism>
<accession>A0A5E4MTT8</accession>
<dbReference type="SUPFAM" id="SSF52540">
    <property type="entry name" value="P-loop containing nucleoside triphosphate hydrolases"/>
    <property type="match status" value="1"/>
</dbReference>
<dbReference type="InterPro" id="IPR011029">
    <property type="entry name" value="DEATH-like_dom_sf"/>
</dbReference>
<proteinExistence type="predicted"/>
<name>A0A5E4MTT8_9HEMI</name>
<dbReference type="PROSITE" id="PS50082">
    <property type="entry name" value="WD_REPEATS_2"/>
    <property type="match status" value="2"/>
</dbReference>
<evidence type="ECO:0000256" key="4">
    <source>
        <dbReference type="PROSITE-ProRule" id="PRU00221"/>
    </source>
</evidence>
<dbReference type="Pfam" id="PF12894">
    <property type="entry name" value="ANAPC4_WD40"/>
    <property type="match status" value="1"/>
</dbReference>
<dbReference type="EMBL" id="CABPRJ010000959">
    <property type="protein sequence ID" value="VVC32818.1"/>
    <property type="molecule type" value="Genomic_DNA"/>
</dbReference>
<dbReference type="Pfam" id="PF00931">
    <property type="entry name" value="NB-ARC"/>
    <property type="match status" value="1"/>
</dbReference>
<feature type="repeat" description="WD" evidence="4">
    <location>
        <begin position="732"/>
        <end position="766"/>
    </location>
</feature>
<keyword evidence="3" id="KW-0677">Repeat</keyword>
<dbReference type="Gene3D" id="1.10.533.10">
    <property type="entry name" value="Death Domain, Fas"/>
    <property type="match status" value="1"/>
</dbReference>
<dbReference type="Gene3D" id="1.10.10.10">
    <property type="entry name" value="Winged helix-like DNA-binding domain superfamily/Winged helix DNA-binding domain"/>
    <property type="match status" value="1"/>
</dbReference>
<dbReference type="PANTHER" id="PTHR22845:SF5">
    <property type="entry name" value="APOPTOTIC PROTEASE-ACTIVATING FACTOR 1"/>
    <property type="match status" value="1"/>
</dbReference>
<dbReference type="SUPFAM" id="SSF50978">
    <property type="entry name" value="WD40 repeat-like"/>
    <property type="match status" value="1"/>
</dbReference>
<dbReference type="InterPro" id="IPR001315">
    <property type="entry name" value="CARD"/>
</dbReference>
<dbReference type="PRINTS" id="PR00364">
    <property type="entry name" value="DISEASERSIST"/>
</dbReference>
<feature type="repeat" description="WD" evidence="4">
    <location>
        <begin position="655"/>
        <end position="696"/>
    </location>
</feature>
<dbReference type="InterPro" id="IPR027417">
    <property type="entry name" value="P-loop_NTPase"/>
</dbReference>
<keyword evidence="1 4" id="KW-0853">WD repeat</keyword>
<dbReference type="SUPFAM" id="SSF47986">
    <property type="entry name" value="DEATH domain"/>
    <property type="match status" value="1"/>
</dbReference>
<dbReference type="Gene3D" id="1.10.8.430">
    <property type="entry name" value="Helical domain of apoptotic protease-activating factors"/>
    <property type="match status" value="1"/>
</dbReference>
<dbReference type="Proteomes" id="UP000325440">
    <property type="component" value="Unassembled WGS sequence"/>
</dbReference>
<dbReference type="Gene3D" id="1.25.40.370">
    <property type="match status" value="1"/>
</dbReference>
<gene>
    <name evidence="6" type="ORF">CINCED_3A002930</name>
</gene>
<dbReference type="InterPro" id="IPR048975">
    <property type="entry name" value="WHD_APAF1"/>
</dbReference>
<feature type="domain" description="CARD" evidence="5">
    <location>
        <begin position="33"/>
        <end position="79"/>
    </location>
</feature>
<keyword evidence="7" id="KW-1185">Reference proteome</keyword>
<dbReference type="GO" id="GO:0006915">
    <property type="term" value="P:apoptotic process"/>
    <property type="evidence" value="ECO:0007669"/>
    <property type="project" value="UniProtKB-KW"/>
</dbReference>
<evidence type="ECO:0000259" key="5">
    <source>
        <dbReference type="PROSITE" id="PS50209"/>
    </source>
</evidence>
<dbReference type="InterPro" id="IPR036322">
    <property type="entry name" value="WD40_repeat_dom_sf"/>
</dbReference>
<evidence type="ECO:0000313" key="6">
    <source>
        <dbReference type="EMBL" id="VVC32818.1"/>
    </source>
</evidence>